<keyword evidence="2" id="KW-0812">Transmembrane</keyword>
<protein>
    <submittedName>
        <fullName evidence="3">Uncharacterized protein</fullName>
    </submittedName>
</protein>
<dbReference type="EMBL" id="JACT01000001">
    <property type="protein sequence ID" value="KMS58767.1"/>
    <property type="molecule type" value="Genomic_DNA"/>
</dbReference>
<evidence type="ECO:0000256" key="1">
    <source>
        <dbReference type="SAM" id="Coils"/>
    </source>
</evidence>
<reference evidence="3 4" key="1">
    <citation type="journal article" date="2015" name="G3 (Bethesda)">
        <title>Insights into Ongoing Evolution of the Hexachlorocyclohexane Catabolic Pathway from Comparative Genomics of Ten Sphingomonadaceae Strains.</title>
        <authorList>
            <person name="Pearce S.L."/>
            <person name="Oakeshott J.G."/>
            <person name="Pandey G."/>
        </authorList>
    </citation>
    <scope>NUCLEOTIDE SEQUENCE [LARGE SCALE GENOMIC DNA]</scope>
    <source>
        <strain evidence="3 4">LL01</strain>
    </source>
</reference>
<dbReference type="PATRIC" id="fig|1420583.3.peg.1419"/>
<keyword evidence="2" id="KW-0472">Membrane</keyword>
<keyword evidence="2" id="KW-1133">Transmembrane helix</keyword>
<proteinExistence type="predicted"/>
<keyword evidence="4" id="KW-1185">Reference proteome</keyword>
<sequence length="120" mass="13463">MADEPTTAQWLLGGGGLVACGAGLKWLVEWWSKRDERRQAREDRLRTQESQQVQGLNVRIDQLEDKLTKLTVAVNILVAKEFRSDPHSPELLQVQAILGDAFPLHLHVPQDMIDAIGKLS</sequence>
<dbReference type="Proteomes" id="UP000052232">
    <property type="component" value="Unassembled WGS sequence"/>
</dbReference>
<organism evidence="3 4">
    <name type="scientific">Sphingobium cupriresistens LL01</name>
    <dbReference type="NCBI Taxonomy" id="1420583"/>
    <lineage>
        <taxon>Bacteria</taxon>
        <taxon>Pseudomonadati</taxon>
        <taxon>Pseudomonadota</taxon>
        <taxon>Alphaproteobacteria</taxon>
        <taxon>Sphingomonadales</taxon>
        <taxon>Sphingomonadaceae</taxon>
        <taxon>Sphingobium</taxon>
    </lineage>
</organism>
<evidence type="ECO:0000313" key="3">
    <source>
        <dbReference type="EMBL" id="KMS58767.1"/>
    </source>
</evidence>
<evidence type="ECO:0000256" key="2">
    <source>
        <dbReference type="SAM" id="Phobius"/>
    </source>
</evidence>
<keyword evidence="1" id="KW-0175">Coiled coil</keyword>
<evidence type="ECO:0000313" key="4">
    <source>
        <dbReference type="Proteomes" id="UP000052232"/>
    </source>
</evidence>
<accession>A0A0J7Y524</accession>
<dbReference type="RefSeq" id="WP_066601810.1">
    <property type="nucleotide sequence ID" value="NZ_KQ130434.1"/>
</dbReference>
<dbReference type="STRING" id="1420583.V473_07050"/>
<dbReference type="AlphaFoldDB" id="A0A0J7Y524"/>
<feature type="coiled-coil region" evidence="1">
    <location>
        <begin position="46"/>
        <end position="80"/>
    </location>
</feature>
<feature type="transmembrane region" description="Helical" evidence="2">
    <location>
        <begin position="6"/>
        <end position="28"/>
    </location>
</feature>
<gene>
    <name evidence="3" type="ORF">V473_07050</name>
</gene>
<name>A0A0J7Y524_9SPHN</name>
<comment type="caution">
    <text evidence="3">The sequence shown here is derived from an EMBL/GenBank/DDBJ whole genome shotgun (WGS) entry which is preliminary data.</text>
</comment>